<feature type="compositionally biased region" description="Basic and acidic residues" evidence="1">
    <location>
        <begin position="358"/>
        <end position="375"/>
    </location>
</feature>
<name>A0A401GEN4_9APHY</name>
<proteinExistence type="predicted"/>
<dbReference type="InParanoid" id="A0A401GEN4"/>
<dbReference type="SUPFAM" id="SSF55658">
    <property type="entry name" value="L9 N-domain-like"/>
    <property type="match status" value="1"/>
</dbReference>
<evidence type="ECO:0000313" key="4">
    <source>
        <dbReference type="Proteomes" id="UP000287166"/>
    </source>
</evidence>
<dbReference type="STRING" id="139825.A0A401GEN4"/>
<dbReference type="RefSeq" id="XP_027611551.1">
    <property type="nucleotide sequence ID" value="XM_027755750.1"/>
</dbReference>
<dbReference type="AlphaFoldDB" id="A0A401GEN4"/>
<comment type="caution">
    <text evidence="3">The sequence shown here is derived from an EMBL/GenBank/DDBJ whole genome shotgun (WGS) entry which is preliminary data.</text>
</comment>
<evidence type="ECO:0000256" key="1">
    <source>
        <dbReference type="SAM" id="MobiDB-lite"/>
    </source>
</evidence>
<keyword evidence="4" id="KW-1185">Reference proteome</keyword>
<sequence length="502" mass="53881">MFSLEDLFQALTLITGRDFDEAWCMVIRQLIANEAAEDARANSKYYARRTQQLMNLAKIGVHADVAGAGAKGPDGPPPAIAGGLGATHAVDGPAAIATAVAAATAAPVAATIAAAGPLVITAAPTAAIVPAVAAPTAAMAGPTAGPAGAPVPGLGQPNVPGPLNDPEALQVAIEGTLVMANQLLPVLPGRWYVVTRGREVGVFQGWASVSPLVSAVPNTCHERISSRENGFQIFHAAVARAPILTVFSSPLYFIVDVMGRRAIYLTAAAQSEGRRAARARYNTKKLGERVRSEQNQRAYARRNGDHPSPFFPAPGISLPPDLLEHARKPSIVGGRQQTAIDLGLWAPPYTFNPAGLQKESKGSPSTEHEHPNISEEAHLKLGQVSELERRCLTRALGSRQFTLLVEAGRQRLEIWDEKEDIQDQILAMERELTARTRAWVDLHGVSWEDGRVTTGRDIALDWGAKIICTLARELEIVQKGEVEYMRSLEVGKLPWQRMNTVH</sequence>
<accession>A0A401GEN4</accession>
<organism evidence="3 4">
    <name type="scientific">Sparassis crispa</name>
    <dbReference type="NCBI Taxonomy" id="139825"/>
    <lineage>
        <taxon>Eukaryota</taxon>
        <taxon>Fungi</taxon>
        <taxon>Dikarya</taxon>
        <taxon>Basidiomycota</taxon>
        <taxon>Agaricomycotina</taxon>
        <taxon>Agaricomycetes</taxon>
        <taxon>Polyporales</taxon>
        <taxon>Sparassidaceae</taxon>
        <taxon>Sparassis</taxon>
    </lineage>
</organism>
<dbReference type="Pfam" id="PF01693">
    <property type="entry name" value="Cauli_VI"/>
    <property type="match status" value="1"/>
</dbReference>
<dbReference type="InterPro" id="IPR009027">
    <property type="entry name" value="Ribosomal_bL9/RNase_H1_N"/>
</dbReference>
<dbReference type="GeneID" id="38777555"/>
<feature type="region of interest" description="Disordered" evidence="1">
    <location>
        <begin position="353"/>
        <end position="375"/>
    </location>
</feature>
<dbReference type="Proteomes" id="UP000287166">
    <property type="component" value="Unassembled WGS sequence"/>
</dbReference>
<evidence type="ECO:0000259" key="2">
    <source>
        <dbReference type="Pfam" id="PF01693"/>
    </source>
</evidence>
<dbReference type="InterPro" id="IPR011320">
    <property type="entry name" value="RNase_H1_N"/>
</dbReference>
<protein>
    <recommendedName>
        <fullName evidence="2">Ribonuclease H1 N-terminal domain-containing protein</fullName>
    </recommendedName>
</protein>
<gene>
    <name evidence="3" type="ORF">SCP_0303550</name>
</gene>
<dbReference type="OrthoDB" id="2727115at2759"/>
<reference evidence="3 4" key="1">
    <citation type="journal article" date="2018" name="Sci. Rep.">
        <title>Genome sequence of the cauliflower mushroom Sparassis crispa (Hanabiratake) and its association with beneficial usage.</title>
        <authorList>
            <person name="Kiyama R."/>
            <person name="Furutani Y."/>
            <person name="Kawaguchi K."/>
            <person name="Nakanishi T."/>
        </authorList>
    </citation>
    <scope>NUCLEOTIDE SEQUENCE [LARGE SCALE GENOMIC DNA]</scope>
</reference>
<feature type="domain" description="Ribonuclease H1 N-terminal" evidence="2">
    <location>
        <begin position="191"/>
        <end position="227"/>
    </location>
</feature>
<dbReference type="Gene3D" id="3.40.970.10">
    <property type="entry name" value="Ribonuclease H1, N-terminal domain"/>
    <property type="match status" value="1"/>
</dbReference>
<dbReference type="InterPro" id="IPR037056">
    <property type="entry name" value="RNase_H1_N_sf"/>
</dbReference>
<evidence type="ECO:0000313" key="3">
    <source>
        <dbReference type="EMBL" id="GBE80638.1"/>
    </source>
</evidence>
<dbReference type="EMBL" id="BFAD01000003">
    <property type="protein sequence ID" value="GBE80638.1"/>
    <property type="molecule type" value="Genomic_DNA"/>
</dbReference>